<keyword evidence="7 8" id="KW-0472">Membrane</keyword>
<feature type="transmembrane region" description="Helical" evidence="8">
    <location>
        <begin position="461"/>
        <end position="481"/>
    </location>
</feature>
<gene>
    <name evidence="10" type="ORF">AWH69_04405</name>
</gene>
<dbReference type="GO" id="GO:0022857">
    <property type="term" value="F:transmembrane transporter activity"/>
    <property type="evidence" value="ECO:0007669"/>
    <property type="project" value="InterPro"/>
</dbReference>
<feature type="transmembrane region" description="Helical" evidence="8">
    <location>
        <begin position="183"/>
        <end position="204"/>
    </location>
</feature>
<comment type="subcellular location">
    <subcellularLocation>
        <location evidence="1">Cell membrane</location>
        <topology evidence="1">Multi-pass membrane protein</topology>
    </subcellularLocation>
</comment>
<feature type="transmembrane region" description="Helical" evidence="8">
    <location>
        <begin position="63"/>
        <end position="83"/>
    </location>
</feature>
<dbReference type="AlphaFoldDB" id="A0A176QGR1"/>
<dbReference type="InterPro" id="IPR004638">
    <property type="entry name" value="EmrB-like"/>
</dbReference>
<feature type="transmembrane region" description="Helical" evidence="8">
    <location>
        <begin position="323"/>
        <end position="341"/>
    </location>
</feature>
<keyword evidence="3" id="KW-0813">Transport</keyword>
<feature type="transmembrane region" description="Helical" evidence="8">
    <location>
        <begin position="157"/>
        <end position="177"/>
    </location>
</feature>
<evidence type="ECO:0000256" key="2">
    <source>
        <dbReference type="ARBA" id="ARBA00008537"/>
    </source>
</evidence>
<dbReference type="NCBIfam" id="TIGR00711">
    <property type="entry name" value="efflux_EmrB"/>
    <property type="match status" value="1"/>
</dbReference>
<feature type="transmembrane region" description="Helical" evidence="8">
    <location>
        <begin position="28"/>
        <end position="51"/>
    </location>
</feature>
<feature type="transmembrane region" description="Helical" evidence="8">
    <location>
        <begin position="353"/>
        <end position="372"/>
    </location>
</feature>
<reference evidence="10 11" key="1">
    <citation type="submission" date="2016-01" db="EMBL/GenBank/DDBJ databases">
        <title>Janibacter melonis strain CD11_4 genome sequencing and assembly.</title>
        <authorList>
            <person name="Nair G.R."/>
            <person name="Kaur G."/>
            <person name="Chander A.M."/>
            <person name="Mayilraj S."/>
        </authorList>
    </citation>
    <scope>NUCLEOTIDE SEQUENCE [LARGE SCALE GENOMIC DNA]</scope>
    <source>
        <strain evidence="10 11">CD11-4</strain>
    </source>
</reference>
<feature type="transmembrane region" description="Helical" evidence="8">
    <location>
        <begin position="127"/>
        <end position="145"/>
    </location>
</feature>
<evidence type="ECO:0000313" key="11">
    <source>
        <dbReference type="Proteomes" id="UP000076976"/>
    </source>
</evidence>
<dbReference type="PRINTS" id="PR01036">
    <property type="entry name" value="TCRTETB"/>
</dbReference>
<evidence type="ECO:0000256" key="6">
    <source>
        <dbReference type="ARBA" id="ARBA00022989"/>
    </source>
</evidence>
<evidence type="ECO:0000256" key="8">
    <source>
        <dbReference type="SAM" id="Phobius"/>
    </source>
</evidence>
<evidence type="ECO:0000259" key="9">
    <source>
        <dbReference type="PROSITE" id="PS50850"/>
    </source>
</evidence>
<dbReference type="GO" id="GO:0005886">
    <property type="term" value="C:plasma membrane"/>
    <property type="evidence" value="ECO:0007669"/>
    <property type="project" value="UniProtKB-SubCell"/>
</dbReference>
<evidence type="ECO:0000313" key="10">
    <source>
        <dbReference type="EMBL" id="OAB89005.1"/>
    </source>
</evidence>
<sequence length="496" mass="51090">MTDSVAISSHDPAAPPRLDADDTARNRLVIGILVVSTFVVVLNETVMSVALPTLMVDLGITAATAQWLTTGFLLTMAVVIPVTGYLMQRFHTRPIYLLAMSLFTAGTLLAALAPGFGVLLLARVVQASGTAIMIPLLMTTAMSLVPAHSRGRTMGTISVVIAVAPAIGPTISGLVLSVLSWRFMFVVVLPVAVVALVVGAKKMVDVTTPREVDLDVPSVVLSALGFGGLVYGLSALGEGASEGQAVDPALPAGVGVVALVLFVVRQVRLARTGSPLLDLRTFATKNFTFSIVLIALASLVLFGSLVLLPIYTQNVLGLGTLETGLLLLPGGLAMGLLSPVVGRLYDALGPRPLVPVGATLISVALWLMSLLLHEDTSIAMIVVVHVLLNIGLSFTFTPLFSASLGSLEPALYSHGSAVLNTVQQVMGAVGTALFITVMAAAEHTAAAGGAGERATTAAGVHLAFLVGASISLVGVAASLLVRRPETDESAPLPMAH</sequence>
<dbReference type="Gene3D" id="1.20.1250.20">
    <property type="entry name" value="MFS general substrate transporter like domains"/>
    <property type="match status" value="1"/>
</dbReference>
<dbReference type="Gene3D" id="1.20.1720.10">
    <property type="entry name" value="Multidrug resistance protein D"/>
    <property type="match status" value="1"/>
</dbReference>
<dbReference type="STRING" id="262209.AWH69_04405"/>
<dbReference type="InterPro" id="IPR036259">
    <property type="entry name" value="MFS_trans_sf"/>
</dbReference>
<keyword evidence="5 8" id="KW-0812">Transmembrane</keyword>
<organism evidence="10 11">
    <name type="scientific">Janibacter melonis</name>
    <dbReference type="NCBI Taxonomy" id="262209"/>
    <lineage>
        <taxon>Bacteria</taxon>
        <taxon>Bacillati</taxon>
        <taxon>Actinomycetota</taxon>
        <taxon>Actinomycetes</taxon>
        <taxon>Micrococcales</taxon>
        <taxon>Intrasporangiaceae</taxon>
        <taxon>Janibacter</taxon>
    </lineage>
</organism>
<feature type="domain" description="Major facilitator superfamily (MFS) profile" evidence="9">
    <location>
        <begin position="29"/>
        <end position="486"/>
    </location>
</feature>
<feature type="transmembrane region" description="Helical" evidence="8">
    <location>
        <begin position="378"/>
        <end position="405"/>
    </location>
</feature>
<dbReference type="InterPro" id="IPR020846">
    <property type="entry name" value="MFS_dom"/>
</dbReference>
<feature type="transmembrane region" description="Helical" evidence="8">
    <location>
        <begin position="216"/>
        <end position="237"/>
    </location>
</feature>
<keyword evidence="11" id="KW-1185">Reference proteome</keyword>
<dbReference type="SUPFAM" id="SSF103473">
    <property type="entry name" value="MFS general substrate transporter"/>
    <property type="match status" value="1"/>
</dbReference>
<proteinExistence type="inferred from homology"/>
<protein>
    <submittedName>
        <fullName evidence="10">MFS transporter</fullName>
    </submittedName>
</protein>
<feature type="transmembrane region" description="Helical" evidence="8">
    <location>
        <begin position="417"/>
        <end position="441"/>
    </location>
</feature>
<dbReference type="PANTHER" id="PTHR42718">
    <property type="entry name" value="MAJOR FACILITATOR SUPERFAMILY MULTIDRUG TRANSPORTER MFSC"/>
    <property type="match status" value="1"/>
</dbReference>
<accession>A0A176QGR1</accession>
<comment type="similarity">
    <text evidence="2">Belongs to the major facilitator superfamily. EmrB family.</text>
</comment>
<evidence type="ECO:0000256" key="7">
    <source>
        <dbReference type="ARBA" id="ARBA00023136"/>
    </source>
</evidence>
<evidence type="ECO:0000256" key="5">
    <source>
        <dbReference type="ARBA" id="ARBA00022692"/>
    </source>
</evidence>
<comment type="caution">
    <text evidence="10">The sequence shown here is derived from an EMBL/GenBank/DDBJ whole genome shotgun (WGS) entry which is preliminary data.</text>
</comment>
<keyword evidence="4" id="KW-1003">Cell membrane</keyword>
<dbReference type="Pfam" id="PF07690">
    <property type="entry name" value="MFS_1"/>
    <property type="match status" value="1"/>
</dbReference>
<evidence type="ECO:0000256" key="1">
    <source>
        <dbReference type="ARBA" id="ARBA00004651"/>
    </source>
</evidence>
<dbReference type="PROSITE" id="PS50850">
    <property type="entry name" value="MFS"/>
    <property type="match status" value="1"/>
</dbReference>
<dbReference type="Proteomes" id="UP000076976">
    <property type="component" value="Unassembled WGS sequence"/>
</dbReference>
<dbReference type="InterPro" id="IPR011701">
    <property type="entry name" value="MFS"/>
</dbReference>
<evidence type="ECO:0000256" key="3">
    <source>
        <dbReference type="ARBA" id="ARBA00022448"/>
    </source>
</evidence>
<dbReference type="PANTHER" id="PTHR42718:SF9">
    <property type="entry name" value="MAJOR FACILITATOR SUPERFAMILY MULTIDRUG TRANSPORTER MFSC"/>
    <property type="match status" value="1"/>
</dbReference>
<keyword evidence="6 8" id="KW-1133">Transmembrane helix</keyword>
<evidence type="ECO:0000256" key="4">
    <source>
        <dbReference type="ARBA" id="ARBA00022475"/>
    </source>
</evidence>
<name>A0A176QGR1_9MICO</name>
<feature type="transmembrane region" description="Helical" evidence="8">
    <location>
        <begin position="287"/>
        <end position="311"/>
    </location>
</feature>
<dbReference type="EMBL" id="LQZG01000001">
    <property type="protein sequence ID" value="OAB89005.1"/>
    <property type="molecule type" value="Genomic_DNA"/>
</dbReference>
<feature type="transmembrane region" description="Helical" evidence="8">
    <location>
        <begin position="95"/>
        <end position="121"/>
    </location>
</feature>
<dbReference type="RefSeq" id="WP_068272003.1">
    <property type="nucleotide sequence ID" value="NZ_LQZG01000001.1"/>
</dbReference>